<feature type="transmembrane region" description="Helical" evidence="2">
    <location>
        <begin position="550"/>
        <end position="569"/>
    </location>
</feature>
<dbReference type="RefSeq" id="XP_022630768.1">
    <property type="nucleotide sequence ID" value="XM_022774676.1"/>
</dbReference>
<organism evidence="3 4">
    <name type="scientific">Lachancea lanzarotensis</name>
    <dbReference type="NCBI Taxonomy" id="1245769"/>
    <lineage>
        <taxon>Eukaryota</taxon>
        <taxon>Fungi</taxon>
        <taxon>Dikarya</taxon>
        <taxon>Ascomycota</taxon>
        <taxon>Saccharomycotina</taxon>
        <taxon>Saccharomycetes</taxon>
        <taxon>Saccharomycetales</taxon>
        <taxon>Saccharomycetaceae</taxon>
        <taxon>Lachancea</taxon>
    </lineage>
</organism>
<sequence>MNPVKENSRLSLDSSMLRDGNCSDMPGSFDPDFKTRHSSKKSDSLFTRRGSQYRGIKDSLLLYEGQSFELGHENAVNVPRRQMSGARDSSNFERPVNNFNRGKHVWYRANKNDENSAAEHFADPNFSPNSSINIRDALENAAHSIARSQKACSGMKERLAKYNLNRSVRIPGSFSNLQATTIDIDAGDCVDEDVSFQAIEGAKSAKEPISYISACLLGPIIIKSTYFLLAQSATLENKDYSFSNTCVMIVSSDLSGFSLPQLDNLVLQITQIWLLIRIIPVLIKIPWSFHATVMKYGLYPHLNEDLYSVNDKFLFHDAASFFNRHEKFGLRLKNISLIVLVTSPFILTTGLLLAHNLTVRLATYDLPTSTPSSVYSSFMAVVFSRSQFAMLMWCILCQYCKDAFEHIEDYVIDQQKRFQKDAESIANRLDSPESRTTDGLDAGTKHSIMSKKPLLPLKKKMASPSFDNTHPVDSPSSQAPLPPFAVAAYESPLKSKRANDTQHSSIRPVSPQTGVHFVVDRYPRRPQSWRDYVKIALHMPLHVLSTKYRILRIGLKSIVYVFFFSYWMVKGSWRWLGRKSNDSAPK</sequence>
<feature type="transmembrane region" description="Helical" evidence="2">
    <location>
        <begin position="334"/>
        <end position="354"/>
    </location>
</feature>
<feature type="transmembrane region" description="Helical" evidence="2">
    <location>
        <begin position="374"/>
        <end position="396"/>
    </location>
</feature>
<evidence type="ECO:0000256" key="1">
    <source>
        <dbReference type="SAM" id="MobiDB-lite"/>
    </source>
</evidence>
<keyword evidence="4" id="KW-1185">Reference proteome</keyword>
<feature type="compositionally biased region" description="Low complexity" evidence="1">
    <location>
        <begin position="9"/>
        <end position="19"/>
    </location>
</feature>
<accession>A0A0C7MX50</accession>
<feature type="region of interest" description="Disordered" evidence="1">
    <location>
        <begin position="423"/>
        <end position="445"/>
    </location>
</feature>
<evidence type="ECO:0000313" key="3">
    <source>
        <dbReference type="EMBL" id="CEP64563.1"/>
    </source>
</evidence>
<gene>
    <name evidence="3" type="ORF">LALA0_S12e01772g</name>
</gene>
<keyword evidence="2" id="KW-1133">Transmembrane helix</keyword>
<evidence type="ECO:0000313" key="4">
    <source>
        <dbReference type="Proteomes" id="UP000054304"/>
    </source>
</evidence>
<dbReference type="HOGENOM" id="CLU_465441_0_0_1"/>
<dbReference type="Proteomes" id="UP000054304">
    <property type="component" value="Unassembled WGS sequence"/>
</dbReference>
<protein>
    <submittedName>
        <fullName evidence="3">LALA0S12e01772g1_1</fullName>
    </submittedName>
</protein>
<name>A0A0C7MX50_9SACH</name>
<keyword evidence="2" id="KW-0472">Membrane</keyword>
<evidence type="ECO:0000256" key="2">
    <source>
        <dbReference type="SAM" id="Phobius"/>
    </source>
</evidence>
<reference evidence="3 4" key="1">
    <citation type="submission" date="2014-12" db="EMBL/GenBank/DDBJ databases">
        <authorList>
            <person name="Neuveglise Cecile"/>
        </authorList>
    </citation>
    <scope>NUCLEOTIDE SEQUENCE [LARGE SCALE GENOMIC DNA]</scope>
    <source>
        <strain evidence="3 4">CBS 12615</strain>
    </source>
</reference>
<dbReference type="AlphaFoldDB" id="A0A0C7MX50"/>
<dbReference type="GeneID" id="34688120"/>
<keyword evidence="2" id="KW-0812">Transmembrane</keyword>
<feature type="region of interest" description="Disordered" evidence="1">
    <location>
        <begin position="1"/>
        <end position="47"/>
    </location>
</feature>
<proteinExistence type="predicted"/>
<dbReference type="EMBL" id="LN736371">
    <property type="protein sequence ID" value="CEP64563.1"/>
    <property type="molecule type" value="Genomic_DNA"/>
</dbReference>
<feature type="compositionally biased region" description="Basic and acidic residues" evidence="1">
    <location>
        <begin position="31"/>
        <end position="43"/>
    </location>
</feature>
<dbReference type="OrthoDB" id="4036003at2759"/>